<name>V9KDA5_CALMI</name>
<evidence type="ECO:0000256" key="3">
    <source>
        <dbReference type="ARBA" id="ARBA00023054"/>
    </source>
</evidence>
<comment type="function">
    <text evidence="4">Required for assembly of dynein regulatory complex (DRC) and inner dynein arm (IDA) complexes, which are responsible for ciliary beat regulation, thereby playing a central role in motility in cilia and flagella. Probably acts together with CCDC40 to form a molecular ruler that determines the 96 nanometer (nm) repeat length and arrangements of components in cilia and flagella. Not required for outer dynein arm complexes assembly.</text>
</comment>
<feature type="coiled-coil region" evidence="5">
    <location>
        <begin position="478"/>
        <end position="580"/>
    </location>
</feature>
<dbReference type="PANTHER" id="PTHR18962">
    <property type="entry name" value="COILED-COIL DOMAIN-CONTAINING PROTEIN 39"/>
    <property type="match status" value="1"/>
</dbReference>
<feature type="coiled-coil region" evidence="5">
    <location>
        <begin position="760"/>
        <end position="829"/>
    </location>
</feature>
<dbReference type="AlphaFoldDB" id="V9KDA5"/>
<dbReference type="Pfam" id="PF24161">
    <property type="entry name" value="CCDC39"/>
    <property type="match status" value="1"/>
</dbReference>
<feature type="coiled-coil region" evidence="5">
    <location>
        <begin position="37"/>
        <end position="141"/>
    </location>
</feature>
<feature type="coiled-coil region" evidence="5">
    <location>
        <begin position="191"/>
        <end position="421"/>
    </location>
</feature>
<dbReference type="PANTHER" id="PTHR18962:SF0">
    <property type="entry name" value="COILED-COIL DOMAIN-CONTAINING PROTEIN 39"/>
    <property type="match status" value="1"/>
</dbReference>
<dbReference type="GO" id="GO:0060285">
    <property type="term" value="P:cilium-dependent cell motility"/>
    <property type="evidence" value="ECO:0007669"/>
    <property type="project" value="TreeGrafter"/>
</dbReference>
<evidence type="ECO:0000256" key="6">
    <source>
        <dbReference type="SAM" id="MobiDB-lite"/>
    </source>
</evidence>
<sequence>RVVAKAAAAEQSRQQPRARAMARGILCDINWDNGFAIPVANTENKDLEANVQKMEKEKIHLQNKLAEFKDRIHALTQHLKNVKQELNYTQSLQQAREKEIESETHFKILAEREIERLNQEMLRLENELVGLKERKNIMENNIFRSTQRIEGLKCQLNWDKQALEAWLEESARTDEDAITIEKYSQRDEGKIRDLMIRMERMTDDANKKRKQLDNEMTETIAAQMELDKTAQDFRRAQRERQDLIKQWQNTIEQMQKRDQDMDQCALQMAELKQQIREREAVIKEKAQFLKNEADNNNEFEKKISSSERQAAKLRSEYQTYETNRIQLENEFENLKKRVNRTAFALESLRTELKNIKKEIQLKNQGLTHSKNIHDSLTQKLKDMTENLLSSEEQATRMEKMLKDEEKNMKEIEAQMKYLGDLKFRKTEELTILENTEKTVLGQLSGNRATLRNLNSQITKLDHEALKQQEVIYNQDFQIMRLERKLAKLEGDLNSNEKDVLELRVAELTKNLEEKKMTKNLLEGQLKKLQNDLRHLVKHLDKGNEEKADLNHKIEDIHHYLDSSEKELKRKRFEKQDLMIEDNLLKLSVKRLRDMLHHKADNVLSLEKRKLQLQTAMKERTEEIKLHMDMLHIQLKQTEQERQAISAELHERLSKIDKLKKRYELLMVSMAPPEGQEDRSQAYYVIKAAQEKEELQNDGDELDAKICKAEKELRALENTLHLLKTQNDTYHKSFSRITETSQEYEDKQKVEEQKRSIDEKYRYKRRQIRELQEDIESMNVRVKTLNKEDYDFNMMVHGKEKQIMKLNQDLDDQKLKLNRAVKQCSKLVKEIRFAKRLDVESHEEQDINIHELREFNKSLNKMLREAMDDCESLTEDVEHFFQQASLPLPSVSLLPGSQRSSRTSLRGAAPSGSPICSLSSSMSLSGDIPKVIDLGLGLTVTSPTLGMSSGGPSCRTSAPSSARSQPK</sequence>
<evidence type="ECO:0000256" key="4">
    <source>
        <dbReference type="ARBA" id="ARBA00045182"/>
    </source>
</evidence>
<dbReference type="EMBL" id="JW863215">
    <property type="protein sequence ID" value="AFO95732.1"/>
    <property type="molecule type" value="mRNA"/>
</dbReference>
<evidence type="ECO:0000256" key="5">
    <source>
        <dbReference type="SAM" id="Coils"/>
    </source>
</evidence>
<organism evidence="7">
    <name type="scientific">Callorhinchus milii</name>
    <name type="common">Ghost shark</name>
    <dbReference type="NCBI Taxonomy" id="7868"/>
    <lineage>
        <taxon>Eukaryota</taxon>
        <taxon>Metazoa</taxon>
        <taxon>Chordata</taxon>
        <taxon>Craniata</taxon>
        <taxon>Vertebrata</taxon>
        <taxon>Chondrichthyes</taxon>
        <taxon>Holocephali</taxon>
        <taxon>Chimaeriformes</taxon>
        <taxon>Callorhinchidae</taxon>
        <taxon>Callorhinchus</taxon>
    </lineage>
</organism>
<dbReference type="GO" id="GO:0005930">
    <property type="term" value="C:axoneme"/>
    <property type="evidence" value="ECO:0007669"/>
    <property type="project" value="InterPro"/>
</dbReference>
<reference evidence="7" key="1">
    <citation type="journal article" date="2014" name="Nature">
        <title>Elephant shark genome provides unique insights into gnathostome evolution.</title>
        <authorList>
            <consortium name="International Elephant Shark Genome Sequencing Consortium"/>
            <person name="Venkatesh B."/>
            <person name="Lee A.P."/>
            <person name="Ravi V."/>
            <person name="Maurya A.K."/>
            <person name="Lian M.M."/>
            <person name="Swann J.B."/>
            <person name="Ohta Y."/>
            <person name="Flajnik M.F."/>
            <person name="Sutoh Y."/>
            <person name="Kasahara M."/>
            <person name="Hoon S."/>
            <person name="Gangu V."/>
            <person name="Roy S.W."/>
            <person name="Irimia M."/>
            <person name="Korzh V."/>
            <person name="Kondrychyn I."/>
            <person name="Lim Z.W."/>
            <person name="Tay B.H."/>
            <person name="Tohari S."/>
            <person name="Kong K.W."/>
            <person name="Ho S."/>
            <person name="Lorente-Galdos B."/>
            <person name="Quilez J."/>
            <person name="Marques-Bonet T."/>
            <person name="Raney B.J."/>
            <person name="Ingham P.W."/>
            <person name="Tay A."/>
            <person name="Hillier L.W."/>
            <person name="Minx P."/>
            <person name="Boehm T."/>
            <person name="Wilson R.K."/>
            <person name="Brenner S."/>
            <person name="Warren W.C."/>
        </authorList>
    </citation>
    <scope>NUCLEOTIDE SEQUENCE</scope>
    <source>
        <tissue evidence="7">Kidney</tissue>
    </source>
</reference>
<proteinExistence type="evidence at transcript level"/>
<feature type="region of interest" description="Disordered" evidence="6">
    <location>
        <begin position="942"/>
        <end position="966"/>
    </location>
</feature>
<feature type="non-terminal residue" evidence="7">
    <location>
        <position position="1"/>
    </location>
</feature>
<evidence type="ECO:0000313" key="7">
    <source>
        <dbReference type="EMBL" id="AFO95732.1"/>
    </source>
</evidence>
<protein>
    <recommendedName>
        <fullName evidence="2">Coiled-coil domain-containing protein 39</fullName>
    </recommendedName>
</protein>
<dbReference type="GO" id="GO:0005576">
    <property type="term" value="C:extracellular region"/>
    <property type="evidence" value="ECO:0007669"/>
    <property type="project" value="GOC"/>
</dbReference>
<dbReference type="GO" id="GO:0060287">
    <property type="term" value="P:epithelial cilium movement involved in determination of left/right asymmetry"/>
    <property type="evidence" value="ECO:0007669"/>
    <property type="project" value="TreeGrafter"/>
</dbReference>
<keyword evidence="3 5" id="KW-0175">Coiled coil</keyword>
<dbReference type="GO" id="GO:0036159">
    <property type="term" value="P:inner dynein arm assembly"/>
    <property type="evidence" value="ECO:0007669"/>
    <property type="project" value="InterPro"/>
</dbReference>
<comment type="similarity">
    <text evidence="1">Belongs to the CCDC39 family.</text>
</comment>
<evidence type="ECO:0000256" key="2">
    <source>
        <dbReference type="ARBA" id="ARBA00016725"/>
    </source>
</evidence>
<feature type="region of interest" description="Disordered" evidence="6">
    <location>
        <begin position="891"/>
        <end position="913"/>
    </location>
</feature>
<dbReference type="InterPro" id="IPR033290">
    <property type="entry name" value="CCDC39"/>
</dbReference>
<evidence type="ECO:0000256" key="1">
    <source>
        <dbReference type="ARBA" id="ARBA00005805"/>
    </source>
</evidence>
<accession>V9KDA5</accession>